<evidence type="ECO:0000256" key="1">
    <source>
        <dbReference type="SAM" id="MobiDB-lite"/>
    </source>
</evidence>
<evidence type="ECO:0000313" key="3">
    <source>
        <dbReference type="Proteomes" id="UP001500973"/>
    </source>
</evidence>
<comment type="caution">
    <text evidence="2">The sequence shown here is derived from an EMBL/GenBank/DDBJ whole genome shotgun (WGS) entry which is preliminary data.</text>
</comment>
<reference evidence="3" key="1">
    <citation type="journal article" date="2019" name="Int. J. Syst. Evol. Microbiol.">
        <title>The Global Catalogue of Microorganisms (GCM) 10K type strain sequencing project: providing services to taxonomists for standard genome sequencing and annotation.</title>
        <authorList>
            <consortium name="The Broad Institute Genomics Platform"/>
            <consortium name="The Broad Institute Genome Sequencing Center for Infectious Disease"/>
            <person name="Wu L."/>
            <person name="Ma J."/>
        </authorList>
    </citation>
    <scope>NUCLEOTIDE SEQUENCE [LARGE SCALE GENOMIC DNA]</scope>
    <source>
        <strain evidence="3">JCM 11756</strain>
    </source>
</reference>
<accession>A0ABP4JGP6</accession>
<protein>
    <submittedName>
        <fullName evidence="2">Uncharacterized protein</fullName>
    </submittedName>
</protein>
<proteinExistence type="predicted"/>
<feature type="compositionally biased region" description="Low complexity" evidence="1">
    <location>
        <begin position="35"/>
        <end position="46"/>
    </location>
</feature>
<gene>
    <name evidence="2" type="ORF">GCM10009601_14360</name>
</gene>
<dbReference type="Proteomes" id="UP001500973">
    <property type="component" value="Unassembled WGS sequence"/>
</dbReference>
<name>A0ABP4JGP6_9ACTN</name>
<dbReference type="EMBL" id="BAAAIZ010000017">
    <property type="protein sequence ID" value="GAA1418628.1"/>
    <property type="molecule type" value="Genomic_DNA"/>
</dbReference>
<feature type="region of interest" description="Disordered" evidence="1">
    <location>
        <begin position="19"/>
        <end position="69"/>
    </location>
</feature>
<feature type="compositionally biased region" description="Basic and acidic residues" evidence="1">
    <location>
        <begin position="55"/>
        <end position="69"/>
    </location>
</feature>
<keyword evidence="3" id="KW-1185">Reference proteome</keyword>
<organism evidence="2 3">
    <name type="scientific">Streptomyces thermospinosisporus</name>
    <dbReference type="NCBI Taxonomy" id="161482"/>
    <lineage>
        <taxon>Bacteria</taxon>
        <taxon>Bacillati</taxon>
        <taxon>Actinomycetota</taxon>
        <taxon>Actinomycetes</taxon>
        <taxon>Kitasatosporales</taxon>
        <taxon>Streptomycetaceae</taxon>
        <taxon>Streptomyces</taxon>
    </lineage>
</organism>
<evidence type="ECO:0000313" key="2">
    <source>
        <dbReference type="EMBL" id="GAA1418628.1"/>
    </source>
</evidence>
<sequence length="69" mass="7334">MCGLRGLSRLPRLRCLAEAAQGEGARHRHREAEEGQPGQAGAGAVAEPDDTGEGGTDRLAQDQARRGRR</sequence>